<gene>
    <name evidence="3" type="ORF">ACFSX4_13930</name>
</gene>
<dbReference type="InterPro" id="IPR055170">
    <property type="entry name" value="GFO_IDH_MocA-like_dom"/>
</dbReference>
<dbReference type="InterPro" id="IPR000683">
    <property type="entry name" value="Gfo/Idh/MocA-like_OxRdtase_N"/>
</dbReference>
<dbReference type="Pfam" id="PF22725">
    <property type="entry name" value="GFO_IDH_MocA_C3"/>
    <property type="match status" value="1"/>
</dbReference>
<protein>
    <submittedName>
        <fullName evidence="3">Gfo/Idh/MocA family protein</fullName>
    </submittedName>
</protein>
<dbReference type="SUPFAM" id="SSF55347">
    <property type="entry name" value="Glyceraldehyde-3-phosphate dehydrogenase-like, C-terminal domain"/>
    <property type="match status" value="1"/>
</dbReference>
<dbReference type="Proteomes" id="UP001597519">
    <property type="component" value="Unassembled WGS sequence"/>
</dbReference>
<name>A0ABW5WZU8_9STAP</name>
<accession>A0ABW5WZU8</accession>
<dbReference type="RefSeq" id="WP_377775895.1">
    <property type="nucleotide sequence ID" value="NZ_JBHUOQ010000005.1"/>
</dbReference>
<dbReference type="PANTHER" id="PTHR43249">
    <property type="entry name" value="UDP-N-ACETYL-2-AMINO-2-DEOXY-D-GLUCURONATE OXIDASE"/>
    <property type="match status" value="1"/>
</dbReference>
<organism evidence="3 4">
    <name type="scientific">Corticicoccus populi</name>
    <dbReference type="NCBI Taxonomy" id="1812821"/>
    <lineage>
        <taxon>Bacteria</taxon>
        <taxon>Bacillati</taxon>
        <taxon>Bacillota</taxon>
        <taxon>Bacilli</taxon>
        <taxon>Bacillales</taxon>
        <taxon>Staphylococcaceae</taxon>
        <taxon>Corticicoccus</taxon>
    </lineage>
</organism>
<reference evidence="4" key="1">
    <citation type="journal article" date="2019" name="Int. J. Syst. Evol. Microbiol.">
        <title>The Global Catalogue of Microorganisms (GCM) 10K type strain sequencing project: providing services to taxonomists for standard genome sequencing and annotation.</title>
        <authorList>
            <consortium name="The Broad Institute Genomics Platform"/>
            <consortium name="The Broad Institute Genome Sequencing Center for Infectious Disease"/>
            <person name="Wu L."/>
            <person name="Ma J."/>
        </authorList>
    </citation>
    <scope>NUCLEOTIDE SEQUENCE [LARGE SCALE GENOMIC DNA]</scope>
    <source>
        <strain evidence="4">KCTC 33575</strain>
    </source>
</reference>
<proteinExistence type="predicted"/>
<dbReference type="InterPro" id="IPR036291">
    <property type="entry name" value="NAD(P)-bd_dom_sf"/>
</dbReference>
<dbReference type="Gene3D" id="3.40.50.720">
    <property type="entry name" value="NAD(P)-binding Rossmann-like Domain"/>
    <property type="match status" value="1"/>
</dbReference>
<evidence type="ECO:0000259" key="1">
    <source>
        <dbReference type="Pfam" id="PF01408"/>
    </source>
</evidence>
<dbReference type="InterPro" id="IPR052515">
    <property type="entry name" value="Gfo/Idh/MocA_Oxidoreductase"/>
</dbReference>
<evidence type="ECO:0000313" key="3">
    <source>
        <dbReference type="EMBL" id="MFD2831572.1"/>
    </source>
</evidence>
<dbReference type="SUPFAM" id="SSF51735">
    <property type="entry name" value="NAD(P)-binding Rossmann-fold domains"/>
    <property type="match status" value="1"/>
</dbReference>
<dbReference type="EMBL" id="JBHUOQ010000005">
    <property type="protein sequence ID" value="MFD2831572.1"/>
    <property type="molecule type" value="Genomic_DNA"/>
</dbReference>
<dbReference type="Gene3D" id="3.30.360.10">
    <property type="entry name" value="Dihydrodipicolinate Reductase, domain 2"/>
    <property type="match status" value="1"/>
</dbReference>
<sequence>MARLKMGMIGAGGIAVNRHIPIYQAMAENVEVYAVQDINIERAEAVAESHSIPHVYEDYSEMFEHVDAVTICTPNKFHEVISTEALNRGVHVFCEKPMAMNAFEAEKMLQASKENNRVLMIGYHYRFMESVLLSKQSMREVGAPIVTRVSAMRQRKVPGWGVFINKDLQGGGSLIDWGCHLLDSALWLLEGSKPVEVSAEVYQRLSKQPNQINDWGRYDHSSVNVDDHVSAYIRFDDQSTLLFECSWAANIKSDKNHISISGESGGINVFPYELYQSKYGRMMETTVETKDQEHEAAYLQAENFIGACLGRESLKSRPEDALVVSKVIDAVYRSSEEKRSISII</sequence>
<dbReference type="PANTHER" id="PTHR43249:SF1">
    <property type="entry name" value="D-GLUCOSIDE 3-DEHYDROGENASE"/>
    <property type="match status" value="1"/>
</dbReference>
<comment type="caution">
    <text evidence="3">The sequence shown here is derived from an EMBL/GenBank/DDBJ whole genome shotgun (WGS) entry which is preliminary data.</text>
</comment>
<feature type="domain" description="Gfo/Idh/MocA-like oxidoreductase N-terminal" evidence="1">
    <location>
        <begin position="5"/>
        <end position="123"/>
    </location>
</feature>
<evidence type="ECO:0000259" key="2">
    <source>
        <dbReference type="Pfam" id="PF22725"/>
    </source>
</evidence>
<feature type="domain" description="GFO/IDH/MocA-like oxidoreductase" evidence="2">
    <location>
        <begin position="140"/>
        <end position="267"/>
    </location>
</feature>
<keyword evidence="4" id="KW-1185">Reference proteome</keyword>
<dbReference type="Pfam" id="PF01408">
    <property type="entry name" value="GFO_IDH_MocA"/>
    <property type="match status" value="1"/>
</dbReference>
<evidence type="ECO:0000313" key="4">
    <source>
        <dbReference type="Proteomes" id="UP001597519"/>
    </source>
</evidence>